<dbReference type="OrthoDB" id="9806995at2"/>
<dbReference type="InterPro" id="IPR036890">
    <property type="entry name" value="HATPase_C_sf"/>
</dbReference>
<dbReference type="InterPro" id="IPR005467">
    <property type="entry name" value="His_kinase_dom"/>
</dbReference>
<evidence type="ECO:0000259" key="4">
    <source>
        <dbReference type="PROSITE" id="PS50109"/>
    </source>
</evidence>
<accession>A0A243W9H1</accession>
<dbReference type="InterPro" id="IPR004358">
    <property type="entry name" value="Sig_transdc_His_kin-like_C"/>
</dbReference>
<dbReference type="SUPFAM" id="SSF51206">
    <property type="entry name" value="cAMP-binding domain-like"/>
    <property type="match status" value="1"/>
</dbReference>
<dbReference type="PROSITE" id="PS50042">
    <property type="entry name" value="CNMP_BINDING_3"/>
    <property type="match status" value="1"/>
</dbReference>
<dbReference type="InterPro" id="IPR003594">
    <property type="entry name" value="HATPase_dom"/>
</dbReference>
<sequence>MAQLLPPDPTALDHITAFRGLPPEVLAWLRQAGELHQYADGETVVLAGAPADKLLAVVRGGTHTQLPGDASARGFRLAPGDVGGLLPYSRLQFFPAQGVAVGETVLYELPSRHFPALEQVSPELVQRLVGIMNDRARDLVRTQERDDKLRALGKLSAGLSHELNNPAAAISRAAASLTTALQVIPNQLIELLASCPSAETVAAITALAVLPTELPPPLSALQAADREDELATWLEDHGCPDGYALAAGLLDAGLGVAALAPLAAQLPARARPAAFAWLSGHLTAARLTRDISEAAQRISTLVGDVKTYSHMDRALGPEKLAVTAGLDSTLHLFAHALREKNVHLTRAYAPNLPLITGQAASLNQVWTNLIDNALDALPATGGELMVRVEPCENCLVVGVQDNGTGISAEVLAHLFEPFYTTKPLGEGTGLGLDIARRIVQEHGGRLEVSSEPGRTEFTAWLPIS</sequence>
<dbReference type="SUPFAM" id="SSF55874">
    <property type="entry name" value="ATPase domain of HSP90 chaperone/DNA topoisomerase II/histidine kinase"/>
    <property type="match status" value="1"/>
</dbReference>
<dbReference type="InterPro" id="IPR014710">
    <property type="entry name" value="RmlC-like_jellyroll"/>
</dbReference>
<dbReference type="PANTHER" id="PTHR43065:SF48">
    <property type="entry name" value="HISTIDINE KINASE"/>
    <property type="match status" value="1"/>
</dbReference>
<dbReference type="InterPro" id="IPR000595">
    <property type="entry name" value="cNMP-bd_dom"/>
</dbReference>
<dbReference type="SMART" id="SM00100">
    <property type="entry name" value="cNMP"/>
    <property type="match status" value="1"/>
</dbReference>
<proteinExistence type="predicted"/>
<feature type="domain" description="Cyclic nucleotide-binding" evidence="3">
    <location>
        <begin position="17"/>
        <end position="135"/>
    </location>
</feature>
<name>A0A243W9H1_9BACT</name>
<dbReference type="Proteomes" id="UP000194873">
    <property type="component" value="Unassembled WGS sequence"/>
</dbReference>
<evidence type="ECO:0000256" key="1">
    <source>
        <dbReference type="ARBA" id="ARBA00000085"/>
    </source>
</evidence>
<dbReference type="CDD" id="cd00038">
    <property type="entry name" value="CAP_ED"/>
    <property type="match status" value="1"/>
</dbReference>
<reference evidence="5 6" key="1">
    <citation type="submission" date="2017-01" db="EMBL/GenBank/DDBJ databases">
        <title>A new Hymenobacter.</title>
        <authorList>
            <person name="Liang Y."/>
            <person name="Feng F."/>
        </authorList>
    </citation>
    <scope>NUCLEOTIDE SEQUENCE [LARGE SCALE GENOMIC DNA]</scope>
    <source>
        <strain evidence="5">MIMBbqt21</strain>
    </source>
</reference>
<dbReference type="Gene3D" id="2.60.120.10">
    <property type="entry name" value="Jelly Rolls"/>
    <property type="match status" value="1"/>
</dbReference>
<dbReference type="EMBL" id="MTSE01000012">
    <property type="protein sequence ID" value="OUJ72160.1"/>
    <property type="molecule type" value="Genomic_DNA"/>
</dbReference>
<evidence type="ECO:0000313" key="5">
    <source>
        <dbReference type="EMBL" id="OUJ72160.1"/>
    </source>
</evidence>
<dbReference type="SMART" id="SM00387">
    <property type="entry name" value="HATPase_c"/>
    <property type="match status" value="1"/>
</dbReference>
<protein>
    <recommendedName>
        <fullName evidence="2">histidine kinase</fullName>
        <ecNumber evidence="2">2.7.13.3</ecNumber>
    </recommendedName>
</protein>
<organism evidence="5 6">
    <name type="scientific">Hymenobacter crusticola</name>
    <dbReference type="NCBI Taxonomy" id="1770526"/>
    <lineage>
        <taxon>Bacteria</taxon>
        <taxon>Pseudomonadati</taxon>
        <taxon>Bacteroidota</taxon>
        <taxon>Cytophagia</taxon>
        <taxon>Cytophagales</taxon>
        <taxon>Hymenobacteraceae</taxon>
        <taxon>Hymenobacter</taxon>
    </lineage>
</organism>
<evidence type="ECO:0000259" key="3">
    <source>
        <dbReference type="PROSITE" id="PS50042"/>
    </source>
</evidence>
<dbReference type="Pfam" id="PF02518">
    <property type="entry name" value="HATPase_c"/>
    <property type="match status" value="1"/>
</dbReference>
<comment type="caution">
    <text evidence="5">The sequence shown here is derived from an EMBL/GenBank/DDBJ whole genome shotgun (WGS) entry which is preliminary data.</text>
</comment>
<dbReference type="GO" id="GO:0004673">
    <property type="term" value="F:protein histidine kinase activity"/>
    <property type="evidence" value="ECO:0007669"/>
    <property type="project" value="UniProtKB-EC"/>
</dbReference>
<dbReference type="Gene3D" id="3.30.565.10">
    <property type="entry name" value="Histidine kinase-like ATPase, C-terminal domain"/>
    <property type="match status" value="1"/>
</dbReference>
<dbReference type="EC" id="2.7.13.3" evidence="2"/>
<dbReference type="PROSITE" id="PS50109">
    <property type="entry name" value="HIS_KIN"/>
    <property type="match status" value="1"/>
</dbReference>
<dbReference type="PANTHER" id="PTHR43065">
    <property type="entry name" value="SENSOR HISTIDINE KINASE"/>
    <property type="match status" value="1"/>
</dbReference>
<gene>
    <name evidence="5" type="ORF">BXP70_19415</name>
</gene>
<dbReference type="InterPro" id="IPR018490">
    <property type="entry name" value="cNMP-bd_dom_sf"/>
</dbReference>
<dbReference type="AlphaFoldDB" id="A0A243W9H1"/>
<feature type="domain" description="Histidine kinase" evidence="4">
    <location>
        <begin position="291"/>
        <end position="464"/>
    </location>
</feature>
<evidence type="ECO:0000313" key="6">
    <source>
        <dbReference type="Proteomes" id="UP000194873"/>
    </source>
</evidence>
<keyword evidence="6" id="KW-1185">Reference proteome</keyword>
<dbReference type="PRINTS" id="PR00344">
    <property type="entry name" value="BCTRLSENSOR"/>
</dbReference>
<dbReference type="RefSeq" id="WP_086595770.1">
    <property type="nucleotide sequence ID" value="NZ_MTSE01000012.1"/>
</dbReference>
<dbReference type="Gene3D" id="1.10.287.130">
    <property type="match status" value="1"/>
</dbReference>
<evidence type="ECO:0000256" key="2">
    <source>
        <dbReference type="ARBA" id="ARBA00012438"/>
    </source>
</evidence>
<comment type="catalytic activity">
    <reaction evidence="1">
        <text>ATP + protein L-histidine = ADP + protein N-phospho-L-histidine.</text>
        <dbReference type="EC" id="2.7.13.3"/>
    </reaction>
</comment>